<name>A0A518I5D5_9PLAN</name>
<dbReference type="EMBL" id="CP037452">
    <property type="protein sequence ID" value="QDV48322.1"/>
    <property type="molecule type" value="Genomic_DNA"/>
</dbReference>
<reference evidence="2 3" key="1">
    <citation type="submission" date="2019-03" db="EMBL/GenBank/DDBJ databases">
        <title>Deep-cultivation of Planctomycetes and their phenomic and genomic characterization uncovers novel biology.</title>
        <authorList>
            <person name="Wiegand S."/>
            <person name="Jogler M."/>
            <person name="Boedeker C."/>
            <person name="Pinto D."/>
            <person name="Vollmers J."/>
            <person name="Rivas-Marin E."/>
            <person name="Kohn T."/>
            <person name="Peeters S.H."/>
            <person name="Heuer A."/>
            <person name="Rast P."/>
            <person name="Oberbeckmann S."/>
            <person name="Bunk B."/>
            <person name="Jeske O."/>
            <person name="Meyerdierks A."/>
            <person name="Storesund J.E."/>
            <person name="Kallscheuer N."/>
            <person name="Luecker S."/>
            <person name="Lage O.M."/>
            <person name="Pohl T."/>
            <person name="Merkel B.J."/>
            <person name="Hornburger P."/>
            <person name="Mueller R.-W."/>
            <person name="Bruemmer F."/>
            <person name="Labrenz M."/>
            <person name="Spormann A.M."/>
            <person name="Op den Camp H."/>
            <person name="Overmann J."/>
            <person name="Amann R."/>
            <person name="Jetten M.S.M."/>
            <person name="Mascher T."/>
            <person name="Medema M.H."/>
            <person name="Devos D.P."/>
            <person name="Kaster A.-K."/>
            <person name="Ovreas L."/>
            <person name="Rohde M."/>
            <person name="Galperin M.Y."/>
            <person name="Jogler C."/>
        </authorList>
    </citation>
    <scope>NUCLEOTIDE SEQUENCE [LARGE SCALE GENOMIC DNA]</scope>
    <source>
        <strain evidence="2 3">Enr17</strain>
    </source>
</reference>
<keyword evidence="1" id="KW-1133">Transmembrane helix</keyword>
<organism evidence="2 3">
    <name type="scientific">Gimesia fumaroli</name>
    <dbReference type="NCBI Taxonomy" id="2527976"/>
    <lineage>
        <taxon>Bacteria</taxon>
        <taxon>Pseudomonadati</taxon>
        <taxon>Planctomycetota</taxon>
        <taxon>Planctomycetia</taxon>
        <taxon>Planctomycetales</taxon>
        <taxon>Planctomycetaceae</taxon>
        <taxon>Gimesia</taxon>
    </lineage>
</organism>
<keyword evidence="1" id="KW-0812">Transmembrane</keyword>
<protein>
    <submittedName>
        <fullName evidence="2">Uncharacterized protein</fullName>
    </submittedName>
</protein>
<keyword evidence="1" id="KW-0472">Membrane</keyword>
<feature type="transmembrane region" description="Helical" evidence="1">
    <location>
        <begin position="107"/>
        <end position="127"/>
    </location>
</feature>
<dbReference type="AlphaFoldDB" id="A0A518I5D5"/>
<gene>
    <name evidence="2" type="ORF">Enr17x_03330</name>
</gene>
<feature type="transmembrane region" description="Helical" evidence="1">
    <location>
        <begin position="12"/>
        <end position="30"/>
    </location>
</feature>
<sequence length="135" mass="15125">MKLIRNLKNGIIFYLLAQGVGGILWWYLLIQMPESRAFFLSDTLSERVLISFWLPDFSIFIVGSLVAAYGFSRTRVWSLPVIYFLTGGISYASLYCVALSLSTHGGWPGTLIMLCCMSAMLRISFVLTSGQHIDV</sequence>
<feature type="transmembrane region" description="Helical" evidence="1">
    <location>
        <begin position="81"/>
        <end position="101"/>
    </location>
</feature>
<keyword evidence="3" id="KW-1185">Reference proteome</keyword>
<accession>A0A518I5D5</accession>
<evidence type="ECO:0000313" key="2">
    <source>
        <dbReference type="EMBL" id="QDV48322.1"/>
    </source>
</evidence>
<dbReference type="RefSeq" id="WP_145305502.1">
    <property type="nucleotide sequence ID" value="NZ_CP037452.1"/>
</dbReference>
<dbReference type="KEGG" id="gfm:Enr17x_03330"/>
<feature type="transmembrane region" description="Helical" evidence="1">
    <location>
        <begin position="50"/>
        <end position="69"/>
    </location>
</feature>
<dbReference type="OrthoDB" id="288633at2"/>
<dbReference type="Proteomes" id="UP000318313">
    <property type="component" value="Chromosome"/>
</dbReference>
<proteinExistence type="predicted"/>
<evidence type="ECO:0000313" key="3">
    <source>
        <dbReference type="Proteomes" id="UP000318313"/>
    </source>
</evidence>
<evidence type="ECO:0000256" key="1">
    <source>
        <dbReference type="SAM" id="Phobius"/>
    </source>
</evidence>